<dbReference type="PANTHER" id="PTHR36838">
    <property type="entry name" value="AUXIN EFFLUX CARRIER FAMILY PROTEIN"/>
    <property type="match status" value="1"/>
</dbReference>
<dbReference type="InterPro" id="IPR038770">
    <property type="entry name" value="Na+/solute_symporter_sf"/>
</dbReference>
<name>A0A6I6MI78_9CAUL</name>
<dbReference type="Proteomes" id="UP000431269">
    <property type="component" value="Chromosome"/>
</dbReference>
<feature type="transmembrane region" description="Helical" evidence="8">
    <location>
        <begin position="124"/>
        <end position="145"/>
    </location>
</feature>
<evidence type="ECO:0000313" key="10">
    <source>
        <dbReference type="Proteomes" id="UP000431269"/>
    </source>
</evidence>
<protein>
    <submittedName>
        <fullName evidence="9">Auxin efflux carrier</fullName>
    </submittedName>
</protein>
<sequence length="305" mass="31541">MAEVFSALLPTFILIALGYTARATNIATAEQFGMVNRFGYFILYPSFLFTLISGANFASGDAGPFLLAVLGGFLALVLVALSLRLVFRGEDAAYTSVFQGSVRWNGFALLAAAASLYGERGPELIGLAFGPLVLTLNIICVIVLSRWGSARATSMRAVLDQIVVNPLILGCAFGLAANFAGLRDLGPVTDALRLLGGAAMPVALMCVGAGLDFKALRGAGAKVAVASSMRLILAPILVWSACSLLGVAQLPTAVAVGIASTPTAAAAYTFAREMGGDARLMAAIITATTILSFITMPIAITLALR</sequence>
<organism evidence="9 10">
    <name type="scientific">Terricaulis silvestris</name>
    <dbReference type="NCBI Taxonomy" id="2686094"/>
    <lineage>
        <taxon>Bacteria</taxon>
        <taxon>Pseudomonadati</taxon>
        <taxon>Pseudomonadota</taxon>
        <taxon>Alphaproteobacteria</taxon>
        <taxon>Caulobacterales</taxon>
        <taxon>Caulobacteraceae</taxon>
        <taxon>Terricaulis</taxon>
    </lineage>
</organism>
<feature type="transmembrane region" description="Helical" evidence="8">
    <location>
        <begin position="157"/>
        <end position="179"/>
    </location>
</feature>
<evidence type="ECO:0000256" key="4">
    <source>
        <dbReference type="ARBA" id="ARBA00022475"/>
    </source>
</evidence>
<evidence type="ECO:0000256" key="5">
    <source>
        <dbReference type="ARBA" id="ARBA00022692"/>
    </source>
</evidence>
<dbReference type="InterPro" id="IPR004776">
    <property type="entry name" value="Mem_transp_PIN-like"/>
</dbReference>
<dbReference type="GO" id="GO:0005886">
    <property type="term" value="C:plasma membrane"/>
    <property type="evidence" value="ECO:0007669"/>
    <property type="project" value="UniProtKB-SubCell"/>
</dbReference>
<feature type="transmembrane region" description="Helical" evidence="8">
    <location>
        <begin position="283"/>
        <end position="304"/>
    </location>
</feature>
<evidence type="ECO:0000256" key="2">
    <source>
        <dbReference type="ARBA" id="ARBA00010145"/>
    </source>
</evidence>
<dbReference type="Gene3D" id="1.20.1530.20">
    <property type="match status" value="1"/>
</dbReference>
<keyword evidence="3" id="KW-0813">Transport</keyword>
<evidence type="ECO:0000256" key="1">
    <source>
        <dbReference type="ARBA" id="ARBA00004651"/>
    </source>
</evidence>
<keyword evidence="10" id="KW-1185">Reference proteome</keyword>
<keyword evidence="5 8" id="KW-0812">Transmembrane</keyword>
<gene>
    <name evidence="9" type="ORF">DSM104635_01570</name>
</gene>
<feature type="transmembrane region" description="Helical" evidence="8">
    <location>
        <begin position="223"/>
        <end position="247"/>
    </location>
</feature>
<dbReference type="PANTHER" id="PTHR36838:SF4">
    <property type="entry name" value="AUXIN EFFLUX CARRIER FAMILY PROTEIN"/>
    <property type="match status" value="1"/>
</dbReference>
<dbReference type="Pfam" id="PF03547">
    <property type="entry name" value="Mem_trans"/>
    <property type="match status" value="1"/>
</dbReference>
<keyword evidence="6 8" id="KW-1133">Transmembrane helix</keyword>
<evidence type="ECO:0000256" key="7">
    <source>
        <dbReference type="ARBA" id="ARBA00023136"/>
    </source>
</evidence>
<feature type="transmembrane region" description="Helical" evidence="8">
    <location>
        <begin position="191"/>
        <end position="211"/>
    </location>
</feature>
<evidence type="ECO:0000256" key="3">
    <source>
        <dbReference type="ARBA" id="ARBA00022448"/>
    </source>
</evidence>
<proteinExistence type="inferred from homology"/>
<comment type="similarity">
    <text evidence="2">Belongs to the auxin efflux carrier (TC 2.A.69) family.</text>
</comment>
<evidence type="ECO:0000313" key="9">
    <source>
        <dbReference type="EMBL" id="QGZ94740.1"/>
    </source>
</evidence>
<accession>A0A6I6MI78</accession>
<comment type="subcellular location">
    <subcellularLocation>
        <location evidence="1">Cell membrane</location>
        <topology evidence="1">Multi-pass membrane protein</topology>
    </subcellularLocation>
</comment>
<dbReference type="KEGG" id="tsv:DSM104635_01570"/>
<keyword evidence="7 8" id="KW-0472">Membrane</keyword>
<reference evidence="10" key="1">
    <citation type="submission" date="2019-12" db="EMBL/GenBank/DDBJ databases">
        <title>Complete genome of Terracaulis silvestris 0127_4.</title>
        <authorList>
            <person name="Vieira S."/>
            <person name="Riedel T."/>
            <person name="Sproer C."/>
            <person name="Pascual J."/>
            <person name="Boedeker C."/>
            <person name="Overmann J."/>
        </authorList>
    </citation>
    <scope>NUCLEOTIDE SEQUENCE [LARGE SCALE GENOMIC DNA]</scope>
    <source>
        <strain evidence="10">0127_4</strain>
    </source>
</reference>
<feature type="transmembrane region" description="Helical" evidence="8">
    <location>
        <begin position="39"/>
        <end position="58"/>
    </location>
</feature>
<dbReference type="EMBL" id="CP047045">
    <property type="protein sequence ID" value="QGZ94740.1"/>
    <property type="molecule type" value="Genomic_DNA"/>
</dbReference>
<evidence type="ECO:0000256" key="8">
    <source>
        <dbReference type="SAM" id="Phobius"/>
    </source>
</evidence>
<evidence type="ECO:0000256" key="6">
    <source>
        <dbReference type="ARBA" id="ARBA00022989"/>
    </source>
</evidence>
<dbReference type="AlphaFoldDB" id="A0A6I6MI78"/>
<dbReference type="RefSeq" id="WP_158765656.1">
    <property type="nucleotide sequence ID" value="NZ_CP047045.1"/>
</dbReference>
<feature type="transmembrane region" description="Helical" evidence="8">
    <location>
        <begin position="65"/>
        <end position="87"/>
    </location>
</feature>
<keyword evidence="4" id="KW-1003">Cell membrane</keyword>
<dbReference type="GO" id="GO:0055085">
    <property type="term" value="P:transmembrane transport"/>
    <property type="evidence" value="ECO:0007669"/>
    <property type="project" value="InterPro"/>
</dbReference>